<evidence type="ECO:0000256" key="2">
    <source>
        <dbReference type="ARBA" id="ARBA00009450"/>
    </source>
</evidence>
<dbReference type="GO" id="GO:0046930">
    <property type="term" value="C:pore complex"/>
    <property type="evidence" value="ECO:0007669"/>
    <property type="project" value="UniProtKB-KW"/>
</dbReference>
<keyword evidence="5" id="KW-0762">Sugar transport</keyword>
<evidence type="ECO:0000256" key="7">
    <source>
        <dbReference type="ARBA" id="ARBA00022729"/>
    </source>
</evidence>
<comment type="subcellular location">
    <subcellularLocation>
        <location evidence="1">Cell outer membrane</location>
        <topology evidence="1">Multi-pass membrane protein</topology>
    </subcellularLocation>
</comment>
<dbReference type="Pfam" id="PF02563">
    <property type="entry name" value="Poly_export"/>
    <property type="match status" value="1"/>
</dbReference>
<keyword evidence="6" id="KW-0812">Transmembrane</keyword>
<evidence type="ECO:0000256" key="5">
    <source>
        <dbReference type="ARBA" id="ARBA00022597"/>
    </source>
</evidence>
<dbReference type="InterPro" id="IPR054765">
    <property type="entry name" value="SLBB_dom"/>
</dbReference>
<dbReference type="EMBL" id="JACIFY010000008">
    <property type="protein sequence ID" value="MBB4235989.1"/>
    <property type="molecule type" value="Genomic_DNA"/>
</dbReference>
<keyword evidence="14" id="KW-0449">Lipoprotein</keyword>
<evidence type="ECO:0000259" key="15">
    <source>
        <dbReference type="Pfam" id="PF02563"/>
    </source>
</evidence>
<dbReference type="GO" id="GO:0006811">
    <property type="term" value="P:monoatomic ion transport"/>
    <property type="evidence" value="ECO:0007669"/>
    <property type="project" value="UniProtKB-KW"/>
</dbReference>
<keyword evidence="3" id="KW-0813">Transport</keyword>
<evidence type="ECO:0000313" key="17">
    <source>
        <dbReference type="EMBL" id="MBB4235989.1"/>
    </source>
</evidence>
<evidence type="ECO:0000256" key="11">
    <source>
        <dbReference type="ARBA" id="ARBA00023136"/>
    </source>
</evidence>
<reference evidence="17 18" key="1">
    <citation type="submission" date="2020-08" db="EMBL/GenBank/DDBJ databases">
        <title>Genomic Encyclopedia of Type Strains, Phase IV (KMG-V): Genome sequencing to study the core and pangenomes of soil and plant-associated prokaryotes.</title>
        <authorList>
            <person name="Whitman W."/>
        </authorList>
    </citation>
    <scope>NUCLEOTIDE SEQUENCE [LARGE SCALE GENOMIC DNA]</scope>
    <source>
        <strain evidence="17 18">SEMIA 4089</strain>
    </source>
</reference>
<feature type="domain" description="SLBB" evidence="16">
    <location>
        <begin position="206"/>
        <end position="281"/>
    </location>
</feature>
<gene>
    <name evidence="17" type="ORF">GGD57_002564</name>
</gene>
<dbReference type="AlphaFoldDB" id="A0A7W6R3G3"/>
<dbReference type="GO" id="GO:0015159">
    <property type="term" value="F:polysaccharide transmembrane transporter activity"/>
    <property type="evidence" value="ECO:0007669"/>
    <property type="project" value="InterPro"/>
</dbReference>
<keyword evidence="11" id="KW-0472">Membrane</keyword>
<evidence type="ECO:0000256" key="12">
    <source>
        <dbReference type="ARBA" id="ARBA00023139"/>
    </source>
</evidence>
<evidence type="ECO:0000256" key="9">
    <source>
        <dbReference type="ARBA" id="ARBA00023065"/>
    </source>
</evidence>
<comment type="caution">
    <text evidence="17">The sequence shown here is derived from an EMBL/GenBank/DDBJ whole genome shotgun (WGS) entry which is preliminary data.</text>
</comment>
<feature type="domain" description="SLBB" evidence="16">
    <location>
        <begin position="298"/>
        <end position="385"/>
    </location>
</feature>
<accession>A0A7W6R3G3</accession>
<evidence type="ECO:0000256" key="14">
    <source>
        <dbReference type="ARBA" id="ARBA00023288"/>
    </source>
</evidence>
<evidence type="ECO:0000313" key="18">
    <source>
        <dbReference type="Proteomes" id="UP000540909"/>
    </source>
</evidence>
<dbReference type="InterPro" id="IPR049712">
    <property type="entry name" value="Poly_export"/>
</dbReference>
<dbReference type="Proteomes" id="UP000540909">
    <property type="component" value="Unassembled WGS sequence"/>
</dbReference>
<comment type="similarity">
    <text evidence="2">Belongs to the BexD/CtrA/VexA family.</text>
</comment>
<keyword evidence="7" id="KW-0732">Signal</keyword>
<keyword evidence="4" id="KW-1134">Transmembrane beta strand</keyword>
<feature type="domain" description="Polysaccharide export protein N-terminal" evidence="15">
    <location>
        <begin position="111"/>
        <end position="198"/>
    </location>
</feature>
<organism evidence="17 18">
    <name type="scientific">Rhizobium esperanzae</name>
    <dbReference type="NCBI Taxonomy" id="1967781"/>
    <lineage>
        <taxon>Bacteria</taxon>
        <taxon>Pseudomonadati</taxon>
        <taxon>Pseudomonadota</taxon>
        <taxon>Alphaproteobacteria</taxon>
        <taxon>Hyphomicrobiales</taxon>
        <taxon>Rhizobiaceae</taxon>
        <taxon>Rhizobium/Agrobacterium group</taxon>
        <taxon>Rhizobium</taxon>
    </lineage>
</organism>
<evidence type="ECO:0000256" key="8">
    <source>
        <dbReference type="ARBA" id="ARBA00023047"/>
    </source>
</evidence>
<keyword evidence="10" id="KW-0626">Porin</keyword>
<evidence type="ECO:0000256" key="4">
    <source>
        <dbReference type="ARBA" id="ARBA00022452"/>
    </source>
</evidence>
<dbReference type="GO" id="GO:0009279">
    <property type="term" value="C:cell outer membrane"/>
    <property type="evidence" value="ECO:0007669"/>
    <property type="project" value="UniProtKB-SubCell"/>
</dbReference>
<dbReference type="Gene3D" id="3.30.1950.10">
    <property type="entry name" value="wza like domain"/>
    <property type="match status" value="1"/>
</dbReference>
<evidence type="ECO:0000256" key="3">
    <source>
        <dbReference type="ARBA" id="ARBA00022448"/>
    </source>
</evidence>
<evidence type="ECO:0000256" key="1">
    <source>
        <dbReference type="ARBA" id="ARBA00004571"/>
    </source>
</evidence>
<evidence type="ECO:0000259" key="16">
    <source>
        <dbReference type="Pfam" id="PF22461"/>
    </source>
</evidence>
<sequence length="426" mass="45680">MGIVLYLVRLRGSSFRGVNTGYSMGCSRIVSTRVAIVVALTTILASCTSLPRSGPDHKDVDRDAAVKVTTKERRVGIDYALVDLSKNVLPYFTSAQPTSFKGFGGGRGGAPEIPLGYGDVVQVAIFEAQSGGLFIPSDAGSRPGNYISLPTQTIDRNGTITIPYAGRVPAAGRLKETVEQDVEDRLASRAIEPQVVITTTTNRSSQVAVLGDVNNPQRVEISPAGERVLDVISAAGGLTTNNIETNVTLQRRGKTATVAYNTLLKNPAENIYVAPDDTISVDHERRTYLALGAAGVSGRFDFEESDLTLGEAIAKAGGLRDDRADPAQVLLYRQVPKKTLQAMRVDTTRFAGDAVPVIIRANLRDPATLFATQQFKMEDKDIIYISNSDSVELVKFLDIVNSVSSTVSGVTDDARDTRNAVQDLGN</sequence>
<name>A0A7W6R3G3_9HYPH</name>
<keyword evidence="13" id="KW-0998">Cell outer membrane</keyword>
<keyword evidence="12" id="KW-0564">Palmitate</keyword>
<dbReference type="Gene3D" id="3.10.560.10">
    <property type="entry name" value="Outer membrane lipoprotein wza domain like"/>
    <property type="match status" value="2"/>
</dbReference>
<protein>
    <submittedName>
        <fullName evidence="17">Polysaccharide export outer membrane protein</fullName>
    </submittedName>
</protein>
<dbReference type="GO" id="GO:0015288">
    <property type="term" value="F:porin activity"/>
    <property type="evidence" value="ECO:0007669"/>
    <property type="project" value="UniProtKB-KW"/>
</dbReference>
<proteinExistence type="inferred from homology"/>
<dbReference type="PANTHER" id="PTHR33619:SF3">
    <property type="entry name" value="POLYSACCHARIDE EXPORT PROTEIN GFCE-RELATED"/>
    <property type="match status" value="1"/>
</dbReference>
<dbReference type="PANTHER" id="PTHR33619">
    <property type="entry name" value="POLYSACCHARIDE EXPORT PROTEIN GFCE-RELATED"/>
    <property type="match status" value="1"/>
</dbReference>
<evidence type="ECO:0000256" key="6">
    <source>
        <dbReference type="ARBA" id="ARBA00022692"/>
    </source>
</evidence>
<evidence type="ECO:0000256" key="13">
    <source>
        <dbReference type="ARBA" id="ARBA00023237"/>
    </source>
</evidence>
<evidence type="ECO:0000256" key="10">
    <source>
        <dbReference type="ARBA" id="ARBA00023114"/>
    </source>
</evidence>
<keyword evidence="9" id="KW-0406">Ion transport</keyword>
<dbReference type="Pfam" id="PF22461">
    <property type="entry name" value="SLBB_2"/>
    <property type="match status" value="2"/>
</dbReference>
<dbReference type="InterPro" id="IPR003715">
    <property type="entry name" value="Poly_export_N"/>
</dbReference>
<keyword evidence="8" id="KW-0625">Polysaccharide transport</keyword>